<dbReference type="Proteomes" id="UP001345691">
    <property type="component" value="Unassembled WGS sequence"/>
</dbReference>
<organism evidence="2 3">
    <name type="scientific">Exophiala sideris</name>
    <dbReference type="NCBI Taxonomy" id="1016849"/>
    <lineage>
        <taxon>Eukaryota</taxon>
        <taxon>Fungi</taxon>
        <taxon>Dikarya</taxon>
        <taxon>Ascomycota</taxon>
        <taxon>Pezizomycotina</taxon>
        <taxon>Eurotiomycetes</taxon>
        <taxon>Chaetothyriomycetidae</taxon>
        <taxon>Chaetothyriales</taxon>
        <taxon>Herpotrichiellaceae</taxon>
        <taxon>Exophiala</taxon>
    </lineage>
</organism>
<evidence type="ECO:0000256" key="1">
    <source>
        <dbReference type="SAM" id="MobiDB-lite"/>
    </source>
</evidence>
<reference evidence="2 3" key="1">
    <citation type="submission" date="2023-08" db="EMBL/GenBank/DDBJ databases">
        <title>Black Yeasts Isolated from many extreme environments.</title>
        <authorList>
            <person name="Coleine C."/>
            <person name="Stajich J.E."/>
            <person name="Selbmann L."/>
        </authorList>
    </citation>
    <scope>NUCLEOTIDE SEQUENCE [LARGE SCALE GENOMIC DNA]</scope>
    <source>
        <strain evidence="2 3">CCFEE 6328</strain>
    </source>
</reference>
<evidence type="ECO:0000313" key="3">
    <source>
        <dbReference type="Proteomes" id="UP001345691"/>
    </source>
</evidence>
<sequence length="92" mass="9727">MAHTIPMPQTNSIQEQVDSDQDKRDNPGSIIGGYKQGSNPAVYENSDDGTAGSGAAQSTAGPHDKDLLNKMDPRVDSDKDNSMKLGGDKTHA</sequence>
<dbReference type="EMBL" id="JAVRRF010000035">
    <property type="protein sequence ID" value="KAK5051159.1"/>
    <property type="molecule type" value="Genomic_DNA"/>
</dbReference>
<accession>A0ABR0IXB5</accession>
<comment type="caution">
    <text evidence="2">The sequence shown here is derived from an EMBL/GenBank/DDBJ whole genome shotgun (WGS) entry which is preliminary data.</text>
</comment>
<feature type="compositionally biased region" description="Polar residues" evidence="1">
    <location>
        <begin position="7"/>
        <end position="16"/>
    </location>
</feature>
<protein>
    <recommendedName>
        <fullName evidence="4">Histone chaperone domain-containing protein</fullName>
    </recommendedName>
</protein>
<evidence type="ECO:0000313" key="2">
    <source>
        <dbReference type="EMBL" id="KAK5051159.1"/>
    </source>
</evidence>
<proteinExistence type="predicted"/>
<feature type="compositionally biased region" description="Basic and acidic residues" evidence="1">
    <location>
        <begin position="62"/>
        <end position="92"/>
    </location>
</feature>
<keyword evidence="3" id="KW-1185">Reference proteome</keyword>
<gene>
    <name evidence="2" type="ORF">LTR69_010371</name>
</gene>
<feature type="compositionally biased region" description="Low complexity" evidence="1">
    <location>
        <begin position="49"/>
        <end position="61"/>
    </location>
</feature>
<feature type="region of interest" description="Disordered" evidence="1">
    <location>
        <begin position="1"/>
        <end position="92"/>
    </location>
</feature>
<evidence type="ECO:0008006" key="4">
    <source>
        <dbReference type="Google" id="ProtNLM"/>
    </source>
</evidence>
<name>A0ABR0IXB5_9EURO</name>